<evidence type="ECO:0000259" key="1">
    <source>
        <dbReference type="Pfam" id="PF08241"/>
    </source>
</evidence>
<feature type="domain" description="Methyltransferase type 11" evidence="1">
    <location>
        <begin position="45"/>
        <end position="129"/>
    </location>
</feature>
<dbReference type="Proteomes" id="UP000244161">
    <property type="component" value="Unassembled WGS sequence"/>
</dbReference>
<dbReference type="Pfam" id="PF08241">
    <property type="entry name" value="Methyltransf_11"/>
    <property type="match status" value="1"/>
</dbReference>
<dbReference type="AlphaFoldDB" id="A0A2T5IM74"/>
<accession>A0A2T5IM74</accession>
<dbReference type="OrthoDB" id="43862at2"/>
<proteinExistence type="predicted"/>
<keyword evidence="2" id="KW-0808">Transferase</keyword>
<gene>
    <name evidence="2" type="ORF">C8U37_10665</name>
</gene>
<keyword evidence="2" id="KW-0489">Methyltransferase</keyword>
<dbReference type="InterPro" id="IPR029063">
    <property type="entry name" value="SAM-dependent_MTases_sf"/>
</dbReference>
<evidence type="ECO:0000313" key="3">
    <source>
        <dbReference type="Proteomes" id="UP000244161"/>
    </source>
</evidence>
<dbReference type="EMBL" id="QAOM01000006">
    <property type="protein sequence ID" value="PTQ84937.1"/>
    <property type="molecule type" value="Genomic_DNA"/>
</dbReference>
<dbReference type="SUPFAM" id="SSF53335">
    <property type="entry name" value="S-adenosyl-L-methionine-dependent methyltransferases"/>
    <property type="match status" value="1"/>
</dbReference>
<evidence type="ECO:0000313" key="2">
    <source>
        <dbReference type="EMBL" id="PTQ84937.1"/>
    </source>
</evidence>
<reference evidence="2 3" key="1">
    <citation type="submission" date="2018-04" db="EMBL/GenBank/DDBJ databases">
        <title>Genomic Encyclopedia of Archaeal and Bacterial Type Strains, Phase II (KMG-II): from individual species to whole genera.</title>
        <authorList>
            <person name="Goeker M."/>
        </authorList>
    </citation>
    <scope>NUCLEOTIDE SEQUENCE [LARGE SCALE GENOMIC DNA]</scope>
    <source>
        <strain evidence="2 3">DSM 18806</strain>
    </source>
</reference>
<organism evidence="2 3">
    <name type="scientific">Trichococcus patagoniensis</name>
    <dbReference type="NCBI Taxonomy" id="382641"/>
    <lineage>
        <taxon>Bacteria</taxon>
        <taxon>Bacillati</taxon>
        <taxon>Bacillota</taxon>
        <taxon>Bacilli</taxon>
        <taxon>Lactobacillales</taxon>
        <taxon>Carnobacteriaceae</taxon>
        <taxon>Trichococcus</taxon>
    </lineage>
</organism>
<dbReference type="GO" id="GO:0008757">
    <property type="term" value="F:S-adenosylmethionine-dependent methyltransferase activity"/>
    <property type="evidence" value="ECO:0007669"/>
    <property type="project" value="InterPro"/>
</dbReference>
<dbReference type="RefSeq" id="WP_108032202.1">
    <property type="nucleotide sequence ID" value="NZ_QAOM01000006.1"/>
</dbReference>
<comment type="caution">
    <text evidence="2">The sequence shown here is derived from an EMBL/GenBank/DDBJ whole genome shotgun (WGS) entry which is preliminary data.</text>
</comment>
<dbReference type="GO" id="GO:0032259">
    <property type="term" value="P:methylation"/>
    <property type="evidence" value="ECO:0007669"/>
    <property type="project" value="UniProtKB-KW"/>
</dbReference>
<dbReference type="Gene3D" id="3.40.50.150">
    <property type="entry name" value="Vaccinia Virus protein VP39"/>
    <property type="match status" value="1"/>
</dbReference>
<protein>
    <submittedName>
        <fullName evidence="2">Methyltransferase family protein</fullName>
    </submittedName>
</protein>
<name>A0A2T5IM74_9LACT</name>
<sequence length="217" mass="23655">MASKENPFDSDAEEYESWFKENDRLFAAELEAIRQVLPTVGEGIEIGVGTGLFAAALGIFRGIEPSREMAALAIHKGIAVSSGAAEALPVADEAYDFALMVTIDCFLADVPKALAEVNRILVRDGALILAFLDKATPLGKMYDQNKQAHKSYRDAHFHTESEMTTFLKRAGFEIQETRQTVYSLENVPQAVKTGLGEGVFGVIKAVKTANKNKGEKQ</sequence>
<dbReference type="InterPro" id="IPR013216">
    <property type="entry name" value="Methyltransf_11"/>
</dbReference>
<keyword evidence="3" id="KW-1185">Reference proteome</keyword>
<dbReference type="CDD" id="cd02440">
    <property type="entry name" value="AdoMet_MTases"/>
    <property type="match status" value="1"/>
</dbReference>